<keyword evidence="4" id="KW-1185">Reference proteome</keyword>
<evidence type="ECO:0000256" key="1">
    <source>
        <dbReference type="SAM" id="Coils"/>
    </source>
</evidence>
<sequence>MGRPKKSAKRPASNSATPRDDSRPKRRVIISPDDTPAPADNTSRKSPRVVPFTDVTNGGGARPARVATTPKRDREAVALQDLKSQLDSLQALRNTEAERVMHELKKAAKEKIASADKLIEQLECENRDMKQTSHLLHKELADARKRQARDADTRTGLENELERSRALAESLREELTHVKPTSKANIAVRCEGQCHDELESRQARLLLFSSELEKAKRALDEVRAENGKLEAELTRVTSTYDFALRLYGLITGLSMSQLCPVDLTARLSALSDDVQVQFSLQLSNDGLEMEFVPCEMALGTSSASHLSEDIVFNTADAPQFLMSLLMSIYPADKD</sequence>
<evidence type="ECO:0000313" key="4">
    <source>
        <dbReference type="Proteomes" id="UP000324585"/>
    </source>
</evidence>
<protein>
    <recommendedName>
        <fullName evidence="5">Monopolin complex subunit Csm1/Pcs1 C-terminal domain-containing protein</fullName>
    </recommendedName>
</protein>
<reference evidence="4" key="1">
    <citation type="journal article" date="2019" name="Nat. Commun.">
        <title>Expansion of phycobilisome linker gene families in mesophilic red algae.</title>
        <authorList>
            <person name="Lee J."/>
            <person name="Kim D."/>
            <person name="Bhattacharya D."/>
            <person name="Yoon H.S."/>
        </authorList>
    </citation>
    <scope>NUCLEOTIDE SEQUENCE [LARGE SCALE GENOMIC DNA]</scope>
    <source>
        <strain evidence="4">CCMP 1328</strain>
    </source>
</reference>
<feature type="region of interest" description="Disordered" evidence="2">
    <location>
        <begin position="1"/>
        <end position="69"/>
    </location>
</feature>
<evidence type="ECO:0000313" key="3">
    <source>
        <dbReference type="EMBL" id="KAA8498057.1"/>
    </source>
</evidence>
<evidence type="ECO:0000256" key="2">
    <source>
        <dbReference type="SAM" id="MobiDB-lite"/>
    </source>
</evidence>
<accession>A0A5J4Z5Y5</accession>
<gene>
    <name evidence="3" type="ORF">FVE85_5642</name>
</gene>
<keyword evidence="1" id="KW-0175">Coiled coil</keyword>
<comment type="caution">
    <text evidence="3">The sequence shown here is derived from an EMBL/GenBank/DDBJ whole genome shotgun (WGS) entry which is preliminary data.</text>
</comment>
<name>A0A5J4Z5Y5_PORPP</name>
<dbReference type="EMBL" id="VRMN01000001">
    <property type="protein sequence ID" value="KAA8498057.1"/>
    <property type="molecule type" value="Genomic_DNA"/>
</dbReference>
<feature type="coiled-coil region" evidence="1">
    <location>
        <begin position="205"/>
        <end position="239"/>
    </location>
</feature>
<evidence type="ECO:0008006" key="5">
    <source>
        <dbReference type="Google" id="ProtNLM"/>
    </source>
</evidence>
<proteinExistence type="predicted"/>
<feature type="coiled-coil region" evidence="1">
    <location>
        <begin position="72"/>
        <end position="174"/>
    </location>
</feature>
<dbReference type="Proteomes" id="UP000324585">
    <property type="component" value="Unassembled WGS sequence"/>
</dbReference>
<dbReference type="AlphaFoldDB" id="A0A5J4Z5Y5"/>
<organism evidence="3 4">
    <name type="scientific">Porphyridium purpureum</name>
    <name type="common">Red alga</name>
    <name type="synonym">Porphyridium cruentum</name>
    <dbReference type="NCBI Taxonomy" id="35688"/>
    <lineage>
        <taxon>Eukaryota</taxon>
        <taxon>Rhodophyta</taxon>
        <taxon>Bangiophyceae</taxon>
        <taxon>Porphyridiales</taxon>
        <taxon>Porphyridiaceae</taxon>
        <taxon>Porphyridium</taxon>
    </lineage>
</organism>